<sequence length="38" mass="4315">MVLLNSLPCNYLSLVDVLSYSGERMVMADDSRFFIMLA</sequence>
<dbReference type="EMBL" id="CP001363">
    <property type="protein sequence ID" value="ACY90203.1"/>
    <property type="molecule type" value="Genomic_DNA"/>
</dbReference>
<dbReference type="Proteomes" id="UP000002695">
    <property type="component" value="Chromosome"/>
</dbReference>
<dbReference type="KEGG" id="seo:STM14_3800"/>
<organism evidence="1 2">
    <name type="scientific">Salmonella typhimurium (strain 14028s / SGSC 2262)</name>
    <dbReference type="NCBI Taxonomy" id="588858"/>
    <lineage>
        <taxon>Bacteria</taxon>
        <taxon>Pseudomonadati</taxon>
        <taxon>Pseudomonadota</taxon>
        <taxon>Gammaproteobacteria</taxon>
        <taxon>Enterobacterales</taxon>
        <taxon>Enterobacteriaceae</taxon>
        <taxon>Salmonella</taxon>
    </lineage>
</organism>
<gene>
    <name evidence="1" type="ordered locus">STM14_3800</name>
</gene>
<keyword evidence="2" id="KW-1185">Reference proteome</keyword>
<name>A0A0F6B6Q6_SALT1</name>
<evidence type="ECO:0000313" key="1">
    <source>
        <dbReference type="EMBL" id="ACY90203.1"/>
    </source>
</evidence>
<dbReference type="HOGENOM" id="CLU_3332680_0_0_6"/>
<dbReference type="AlphaFoldDB" id="A0A0F6B6Q6"/>
<evidence type="ECO:0000313" key="2">
    <source>
        <dbReference type="Proteomes" id="UP000002695"/>
    </source>
</evidence>
<proteinExistence type="predicted"/>
<reference evidence="1 2" key="1">
    <citation type="journal article" date="2010" name="J. Bacteriol.">
        <title>Short-term signatures of evolutionary change in the Salmonella enterica serovar typhimurium 14028 genome.</title>
        <authorList>
            <person name="Jarvik T."/>
            <person name="Smillie C."/>
            <person name="Groisman E.A."/>
            <person name="Ochman H."/>
        </authorList>
    </citation>
    <scope>NUCLEOTIDE SEQUENCE [LARGE SCALE GENOMIC DNA]</scope>
    <source>
        <strain evidence="2">14028s / SGSC 2262</strain>
    </source>
</reference>
<protein>
    <submittedName>
        <fullName evidence="1">Uncharacterized protein</fullName>
    </submittedName>
</protein>
<accession>A0A0F6B6Q6</accession>